<dbReference type="EMBL" id="JAACXV010000382">
    <property type="protein sequence ID" value="KAF7278919.1"/>
    <property type="molecule type" value="Genomic_DNA"/>
</dbReference>
<dbReference type="Proteomes" id="UP000625711">
    <property type="component" value="Unassembled WGS sequence"/>
</dbReference>
<dbReference type="AlphaFoldDB" id="A0A834IDT0"/>
<name>A0A834IDT0_RHYFE</name>
<accession>A0A834IDT0</accession>
<feature type="transmembrane region" description="Helical" evidence="1">
    <location>
        <begin position="66"/>
        <end position="89"/>
    </location>
</feature>
<proteinExistence type="predicted"/>
<organism evidence="2 3">
    <name type="scientific">Rhynchophorus ferrugineus</name>
    <name type="common">Red palm weevil</name>
    <name type="synonym">Curculio ferrugineus</name>
    <dbReference type="NCBI Taxonomy" id="354439"/>
    <lineage>
        <taxon>Eukaryota</taxon>
        <taxon>Metazoa</taxon>
        <taxon>Ecdysozoa</taxon>
        <taxon>Arthropoda</taxon>
        <taxon>Hexapoda</taxon>
        <taxon>Insecta</taxon>
        <taxon>Pterygota</taxon>
        <taxon>Neoptera</taxon>
        <taxon>Endopterygota</taxon>
        <taxon>Coleoptera</taxon>
        <taxon>Polyphaga</taxon>
        <taxon>Cucujiformia</taxon>
        <taxon>Curculionidae</taxon>
        <taxon>Dryophthorinae</taxon>
        <taxon>Rhynchophorus</taxon>
    </lineage>
</organism>
<sequence>MIGQTNQVPVQGYMPQPVYPIYPGGYFYPGVNPNAMAEANNQVQSTTYLSSVMPIAQMGFELIRKIFMYFLVRYFVLKLLKVFDLILAIRDVIIGDETSSFLTKAALQAALKLFAKVGLFAIGGAALLMIGGIFTTIICNLTPICTITFYGYDFKSLNKESVRSLMTPEKIASAAALVQDAIGKYQRLQRAVGQ</sequence>
<keyword evidence="1" id="KW-0472">Membrane</keyword>
<protein>
    <submittedName>
        <fullName evidence="2">Uncharacterized protein</fullName>
    </submittedName>
</protein>
<gene>
    <name evidence="2" type="ORF">GWI33_007865</name>
</gene>
<keyword evidence="3" id="KW-1185">Reference proteome</keyword>
<reference evidence="2" key="1">
    <citation type="submission" date="2020-08" db="EMBL/GenBank/DDBJ databases">
        <title>Genome sequencing and assembly of the red palm weevil Rhynchophorus ferrugineus.</title>
        <authorList>
            <person name="Dias G.B."/>
            <person name="Bergman C.M."/>
            <person name="Manee M."/>
        </authorList>
    </citation>
    <scope>NUCLEOTIDE SEQUENCE</scope>
    <source>
        <strain evidence="2">AA-2017</strain>
        <tissue evidence="2">Whole larva</tissue>
    </source>
</reference>
<keyword evidence="1" id="KW-1133">Transmembrane helix</keyword>
<evidence type="ECO:0000313" key="3">
    <source>
        <dbReference type="Proteomes" id="UP000625711"/>
    </source>
</evidence>
<evidence type="ECO:0000256" key="1">
    <source>
        <dbReference type="SAM" id="Phobius"/>
    </source>
</evidence>
<comment type="caution">
    <text evidence="2">The sequence shown here is derived from an EMBL/GenBank/DDBJ whole genome shotgun (WGS) entry which is preliminary data.</text>
</comment>
<dbReference type="OrthoDB" id="6618165at2759"/>
<evidence type="ECO:0000313" key="2">
    <source>
        <dbReference type="EMBL" id="KAF7278919.1"/>
    </source>
</evidence>
<feature type="transmembrane region" description="Helical" evidence="1">
    <location>
        <begin position="110"/>
        <end position="134"/>
    </location>
</feature>
<keyword evidence="1" id="KW-0812">Transmembrane</keyword>